<keyword evidence="3" id="KW-1185">Reference proteome</keyword>
<dbReference type="SUPFAM" id="SSF51445">
    <property type="entry name" value="(Trans)glycosidases"/>
    <property type="match status" value="1"/>
</dbReference>
<dbReference type="PANTHER" id="PTHR12631">
    <property type="entry name" value="ALPHA-L-IDURONIDASE"/>
    <property type="match status" value="1"/>
</dbReference>
<accession>A0A2U1B6M0</accession>
<dbReference type="AlphaFoldDB" id="A0A2U1B6M0"/>
<evidence type="ECO:0000313" key="3">
    <source>
        <dbReference type="Proteomes" id="UP000245959"/>
    </source>
</evidence>
<dbReference type="RefSeq" id="WP_116883330.1">
    <property type="nucleotide sequence ID" value="NZ_QEKH01000007.1"/>
</dbReference>
<feature type="chain" id="PRO_5015613003" evidence="1">
    <location>
        <begin position="19"/>
        <end position="894"/>
    </location>
</feature>
<proteinExistence type="predicted"/>
<name>A0A2U1B6M0_9BACT</name>
<dbReference type="EMBL" id="QEKH01000007">
    <property type="protein sequence ID" value="PVY44329.1"/>
    <property type="molecule type" value="Genomic_DNA"/>
</dbReference>
<dbReference type="GO" id="GO:0004553">
    <property type="term" value="F:hydrolase activity, hydrolyzing O-glycosyl compounds"/>
    <property type="evidence" value="ECO:0007669"/>
    <property type="project" value="TreeGrafter"/>
</dbReference>
<comment type="caution">
    <text evidence="2">The sequence shown here is derived from an EMBL/GenBank/DDBJ whole genome shotgun (WGS) entry which is preliminary data.</text>
</comment>
<sequence>MVRILSLLLLAAACTAAALTVDPALSEGRVTGELLPGWRENSGWAKAWVHYTVERENGREFQRIDVRRLENGYCQFDFRLPPDFEAGTWRLSFRARLQGRARLNTGIRMVNAPFRWLFKEAVSPEQEWGTFSRVFTLRSLPKGEPLSIFMQLNGTATLDLRDVELVPAELEAGEDGNLFRQHSLALGLPAAWSWQNCFSEGDHVTFSEENGEVGPSGMPPLKIEVRSGVMTSYDYRDSVTVCSAPLLTPPAGRRLTAGMMLKGATSGELAVRCGSRMIARRPFELKPEEGWKRVAAEFIPSQAGILTVELTFRGTLWCDALYAGLPERLAEAAREGWTELAPEKGKTAAAGIVFAGEPVRVRLLSKTAPGAKELEVKAVNLYGDAVSRRIPFPGDRSVLRNTLTLELPAARRLGPWQVEAIQLDVSGKPVDVPAVERVVNVLPRPVYWGKDAPDSPFGIHVQPVNRHLTMAKAIGANWARLHDAGVQLLGWAYLERKPGEWSFDDDGVRRYRKHHLKLLGELTTAPSFRSHAVNSSVPYPTLRQSVTSPYFLPLSMREYGEYCERIITRYGGSIDAFDVWNEPWLPLFFHIDYVKKLPGNARRWASFGGGFYLSPDDPAAEFYKMQRQVRQAVRNSGSRARVLGVNTTDGLGHEGRVPGREFSQRMAELGAAEDCDAISYHQYLTRLVGFPGDEVEQGYERAIGPIREHHGKLPRPVWFTEGSPLNEPCDGFYRTIPPGASRSEIFDTGDRVVRFVTALLGCGAEKVFLYSMGLHNGYGTLNPHRLLITAAGELHPSAAAYANLTSVLEGKAFVRRLPVGILVHAYIFSDGRRSTAVLLPDPACREAAWKPEPSEQWHASDLFGNAFVAGSPYASFVTGTGSADELENYLKQGK</sequence>
<dbReference type="Proteomes" id="UP000245959">
    <property type="component" value="Unassembled WGS sequence"/>
</dbReference>
<organism evidence="2 3">
    <name type="scientific">Victivallis vadensis</name>
    <dbReference type="NCBI Taxonomy" id="172901"/>
    <lineage>
        <taxon>Bacteria</taxon>
        <taxon>Pseudomonadati</taxon>
        <taxon>Lentisphaerota</taxon>
        <taxon>Lentisphaeria</taxon>
        <taxon>Victivallales</taxon>
        <taxon>Victivallaceae</taxon>
        <taxon>Victivallis</taxon>
    </lineage>
</organism>
<dbReference type="GeneID" id="78294639"/>
<evidence type="ECO:0000256" key="1">
    <source>
        <dbReference type="SAM" id="SignalP"/>
    </source>
</evidence>
<reference evidence="2 3" key="1">
    <citation type="submission" date="2018-04" db="EMBL/GenBank/DDBJ databases">
        <title>Genomic Encyclopedia of Type Strains, Phase IV (KMG-IV): sequencing the most valuable type-strain genomes for metagenomic binning, comparative biology and taxonomic classification.</title>
        <authorList>
            <person name="Goeker M."/>
        </authorList>
    </citation>
    <scope>NUCLEOTIDE SEQUENCE [LARGE SCALE GENOMIC DNA]</scope>
    <source>
        <strain evidence="2 3">DSM 14823</strain>
    </source>
</reference>
<feature type="signal peptide" evidence="1">
    <location>
        <begin position="1"/>
        <end position="18"/>
    </location>
</feature>
<dbReference type="InterPro" id="IPR017853">
    <property type="entry name" value="GH"/>
</dbReference>
<protein>
    <submittedName>
        <fullName evidence="2">Uncharacterized protein</fullName>
    </submittedName>
</protein>
<dbReference type="Gene3D" id="3.20.20.80">
    <property type="entry name" value="Glycosidases"/>
    <property type="match status" value="1"/>
</dbReference>
<dbReference type="PANTHER" id="PTHR12631:SF10">
    <property type="entry name" value="BETA-XYLOSIDASE-LIKE PROTEIN-RELATED"/>
    <property type="match status" value="1"/>
</dbReference>
<evidence type="ECO:0000313" key="2">
    <source>
        <dbReference type="EMBL" id="PVY44329.1"/>
    </source>
</evidence>
<keyword evidence="1" id="KW-0732">Signal</keyword>
<dbReference type="InterPro" id="IPR051923">
    <property type="entry name" value="Glycosyl_Hydrolase_39"/>
</dbReference>
<gene>
    <name evidence="2" type="ORF">C8D82_10784</name>
</gene>